<keyword evidence="3" id="KW-1185">Reference proteome</keyword>
<comment type="caution">
    <text evidence="2">The sequence shown here is derived from an EMBL/GenBank/DDBJ whole genome shotgun (WGS) entry which is preliminary data.</text>
</comment>
<organism evidence="2 3">
    <name type="scientific">Crenichthys baileyi</name>
    <name type="common">White River springfish</name>
    <dbReference type="NCBI Taxonomy" id="28760"/>
    <lineage>
        <taxon>Eukaryota</taxon>
        <taxon>Metazoa</taxon>
        <taxon>Chordata</taxon>
        <taxon>Craniata</taxon>
        <taxon>Vertebrata</taxon>
        <taxon>Euteleostomi</taxon>
        <taxon>Actinopterygii</taxon>
        <taxon>Neopterygii</taxon>
        <taxon>Teleostei</taxon>
        <taxon>Neoteleostei</taxon>
        <taxon>Acanthomorphata</taxon>
        <taxon>Ovalentaria</taxon>
        <taxon>Atherinomorphae</taxon>
        <taxon>Cyprinodontiformes</taxon>
        <taxon>Goodeidae</taxon>
        <taxon>Crenichthys</taxon>
    </lineage>
</organism>
<gene>
    <name evidence="2" type="ORF">CRENBAI_006189</name>
</gene>
<feature type="compositionally biased region" description="Basic residues" evidence="1">
    <location>
        <begin position="106"/>
        <end position="116"/>
    </location>
</feature>
<dbReference type="EMBL" id="JAHHUM010001010">
    <property type="protein sequence ID" value="KAK5615063.1"/>
    <property type="molecule type" value="Genomic_DNA"/>
</dbReference>
<feature type="compositionally biased region" description="Low complexity" evidence="1">
    <location>
        <begin position="143"/>
        <end position="152"/>
    </location>
</feature>
<feature type="compositionally biased region" description="Polar residues" evidence="1">
    <location>
        <begin position="9"/>
        <end position="18"/>
    </location>
</feature>
<sequence length="167" mass="18144">MGPKKTENPRGTPSTYSPLNALHEMHCDRAGRGMFPRMGREGLEGKMLSQVASSPADPNRSQTPTPSPLPEEATNPQQRGATRKRAATIKNVVPLQKIRAEQPAQHNKKTPQKRVHTTNMPNHPEPKAQSQKSAQSPMPPSPGTGTQPQPGRGSHRTRPPPTPEAVN</sequence>
<evidence type="ECO:0000256" key="1">
    <source>
        <dbReference type="SAM" id="MobiDB-lite"/>
    </source>
</evidence>
<protein>
    <submittedName>
        <fullName evidence="2">Uncharacterized protein</fullName>
    </submittedName>
</protein>
<proteinExistence type="predicted"/>
<evidence type="ECO:0000313" key="3">
    <source>
        <dbReference type="Proteomes" id="UP001311232"/>
    </source>
</evidence>
<evidence type="ECO:0000313" key="2">
    <source>
        <dbReference type="EMBL" id="KAK5615063.1"/>
    </source>
</evidence>
<feature type="region of interest" description="Disordered" evidence="1">
    <location>
        <begin position="1"/>
        <end position="167"/>
    </location>
</feature>
<dbReference type="Proteomes" id="UP001311232">
    <property type="component" value="Unassembled WGS sequence"/>
</dbReference>
<reference evidence="2 3" key="1">
    <citation type="submission" date="2021-06" db="EMBL/GenBank/DDBJ databases">
        <authorList>
            <person name="Palmer J.M."/>
        </authorList>
    </citation>
    <scope>NUCLEOTIDE SEQUENCE [LARGE SCALE GENOMIC DNA]</scope>
    <source>
        <strain evidence="2 3">MEX-2019</strain>
        <tissue evidence="2">Muscle</tissue>
    </source>
</reference>
<name>A0AAV9S1Y2_9TELE</name>
<accession>A0AAV9S1Y2</accession>
<dbReference type="AlphaFoldDB" id="A0AAV9S1Y2"/>